<dbReference type="GO" id="GO:0008360">
    <property type="term" value="P:regulation of cell shape"/>
    <property type="evidence" value="ECO:0007669"/>
    <property type="project" value="UniProtKB-KW"/>
</dbReference>
<keyword evidence="6 7" id="KW-0067">ATP-binding</keyword>
<dbReference type="GO" id="GO:0005524">
    <property type="term" value="F:ATP binding"/>
    <property type="evidence" value="ECO:0007669"/>
    <property type="project" value="UniProtKB-UniRule"/>
</dbReference>
<organism evidence="11 12">
    <name type="scientific">Pseudidiomarina sediminum</name>
    <dbReference type="NCBI Taxonomy" id="431675"/>
    <lineage>
        <taxon>Bacteria</taxon>
        <taxon>Pseudomonadati</taxon>
        <taxon>Pseudomonadota</taxon>
        <taxon>Gammaproteobacteria</taxon>
        <taxon>Alteromonadales</taxon>
        <taxon>Idiomarinaceae</taxon>
        <taxon>Pseudidiomarina</taxon>
    </lineage>
</organism>
<dbReference type="GO" id="GO:0005737">
    <property type="term" value="C:cytoplasm"/>
    <property type="evidence" value="ECO:0007669"/>
    <property type="project" value="UniProtKB-SubCell"/>
</dbReference>
<evidence type="ECO:0000259" key="9">
    <source>
        <dbReference type="Pfam" id="PF02875"/>
    </source>
</evidence>
<dbReference type="Pfam" id="PF21799">
    <property type="entry name" value="MurD-like_N"/>
    <property type="match status" value="1"/>
</dbReference>
<dbReference type="GO" id="GO:0071555">
    <property type="term" value="P:cell wall organization"/>
    <property type="evidence" value="ECO:0007669"/>
    <property type="project" value="UniProtKB-KW"/>
</dbReference>
<comment type="caution">
    <text evidence="11">The sequence shown here is derived from an EMBL/GenBank/DDBJ whole genome shotgun (WGS) entry which is preliminary data.</text>
</comment>
<keyword evidence="5 7" id="KW-0547">Nucleotide-binding</keyword>
<dbReference type="InterPro" id="IPR013221">
    <property type="entry name" value="Mur_ligase_cen"/>
</dbReference>
<accession>A0A432Z9S4</accession>
<dbReference type="InterPro" id="IPR036565">
    <property type="entry name" value="Mur-like_cat_sf"/>
</dbReference>
<comment type="similarity">
    <text evidence="7">Belongs to the MurCDEF family.</text>
</comment>
<keyword evidence="3 7" id="KW-0963">Cytoplasm</keyword>
<evidence type="ECO:0000313" key="12">
    <source>
        <dbReference type="Proteomes" id="UP000287022"/>
    </source>
</evidence>
<dbReference type="GO" id="GO:0008764">
    <property type="term" value="F:UDP-N-acetylmuramoylalanine-D-glutamate ligase activity"/>
    <property type="evidence" value="ECO:0007669"/>
    <property type="project" value="UniProtKB-UniRule"/>
</dbReference>
<dbReference type="GO" id="GO:0051301">
    <property type="term" value="P:cell division"/>
    <property type="evidence" value="ECO:0007669"/>
    <property type="project" value="UniProtKB-KW"/>
</dbReference>
<dbReference type="HAMAP" id="MF_00639">
    <property type="entry name" value="MurD"/>
    <property type="match status" value="1"/>
</dbReference>
<gene>
    <name evidence="7 11" type="primary">murD</name>
    <name evidence="11" type="ORF">CWI80_04925</name>
</gene>
<evidence type="ECO:0000256" key="4">
    <source>
        <dbReference type="ARBA" id="ARBA00022598"/>
    </source>
</evidence>
<dbReference type="EMBL" id="PIQE01000001">
    <property type="protein sequence ID" value="RUO74688.1"/>
    <property type="molecule type" value="Genomic_DNA"/>
</dbReference>
<evidence type="ECO:0000256" key="1">
    <source>
        <dbReference type="ARBA" id="ARBA00004496"/>
    </source>
</evidence>
<evidence type="ECO:0000313" key="11">
    <source>
        <dbReference type="EMBL" id="RUO74688.1"/>
    </source>
</evidence>
<comment type="catalytic activity">
    <reaction evidence="7 8">
        <text>UDP-N-acetyl-alpha-D-muramoyl-L-alanine + D-glutamate + ATP = UDP-N-acetyl-alpha-D-muramoyl-L-alanyl-D-glutamate + ADP + phosphate + H(+)</text>
        <dbReference type="Rhea" id="RHEA:16429"/>
        <dbReference type="ChEBI" id="CHEBI:15378"/>
        <dbReference type="ChEBI" id="CHEBI:29986"/>
        <dbReference type="ChEBI" id="CHEBI:30616"/>
        <dbReference type="ChEBI" id="CHEBI:43474"/>
        <dbReference type="ChEBI" id="CHEBI:83898"/>
        <dbReference type="ChEBI" id="CHEBI:83900"/>
        <dbReference type="ChEBI" id="CHEBI:456216"/>
        <dbReference type="EC" id="6.3.2.9"/>
    </reaction>
</comment>
<protein>
    <recommendedName>
        <fullName evidence="7 8">UDP-N-acetylmuramoylalanine--D-glutamate ligase</fullName>
        <ecNumber evidence="7 8">6.3.2.9</ecNumber>
    </recommendedName>
    <alternativeName>
        <fullName evidence="7">D-glutamic acid-adding enzyme</fullName>
    </alternativeName>
    <alternativeName>
        <fullName evidence="7">UDP-N-acetylmuramoyl-L-alanyl-D-glutamate synthetase</fullName>
    </alternativeName>
</protein>
<dbReference type="InterPro" id="IPR036615">
    <property type="entry name" value="Mur_ligase_C_dom_sf"/>
</dbReference>
<keyword evidence="7 8" id="KW-0131">Cell cycle</keyword>
<comment type="function">
    <text evidence="7 8">Cell wall formation. Catalyzes the addition of glutamate to the nucleotide precursor UDP-N-acetylmuramoyl-L-alanine (UMA).</text>
</comment>
<dbReference type="NCBIfam" id="TIGR01087">
    <property type="entry name" value="murD"/>
    <property type="match status" value="1"/>
</dbReference>
<dbReference type="AlphaFoldDB" id="A0A432Z9S4"/>
<feature type="domain" description="Mur ligase C-terminal" evidence="9">
    <location>
        <begin position="312"/>
        <end position="424"/>
    </location>
</feature>
<evidence type="ECO:0000256" key="5">
    <source>
        <dbReference type="ARBA" id="ARBA00022741"/>
    </source>
</evidence>
<feature type="domain" description="Mur ligase central" evidence="10">
    <location>
        <begin position="117"/>
        <end position="289"/>
    </location>
</feature>
<evidence type="ECO:0000256" key="7">
    <source>
        <dbReference type="HAMAP-Rule" id="MF_00639"/>
    </source>
</evidence>
<dbReference type="Pfam" id="PF08245">
    <property type="entry name" value="Mur_ligase_M"/>
    <property type="match status" value="1"/>
</dbReference>
<keyword evidence="7 8" id="KW-0573">Peptidoglycan synthesis</keyword>
<reference evidence="12" key="1">
    <citation type="journal article" date="2018" name="Front. Microbiol.">
        <title>Genome-Based Analysis Reveals the Taxonomy and Diversity of the Family Idiomarinaceae.</title>
        <authorList>
            <person name="Liu Y."/>
            <person name="Lai Q."/>
            <person name="Shao Z."/>
        </authorList>
    </citation>
    <scope>NUCLEOTIDE SEQUENCE [LARGE SCALE GENOMIC DNA]</scope>
    <source>
        <strain evidence="12">c121</strain>
    </source>
</reference>
<keyword evidence="7 8" id="KW-0132">Cell division</keyword>
<dbReference type="UniPathway" id="UPA00219"/>
<dbReference type="Proteomes" id="UP000287022">
    <property type="component" value="Unassembled WGS sequence"/>
</dbReference>
<evidence type="ECO:0000259" key="10">
    <source>
        <dbReference type="Pfam" id="PF08245"/>
    </source>
</evidence>
<keyword evidence="12" id="KW-1185">Reference proteome</keyword>
<dbReference type="Gene3D" id="3.40.1190.10">
    <property type="entry name" value="Mur-like, catalytic domain"/>
    <property type="match status" value="1"/>
</dbReference>
<keyword evidence="4 7" id="KW-0436">Ligase</keyword>
<feature type="binding site" evidence="7">
    <location>
        <begin position="119"/>
        <end position="125"/>
    </location>
    <ligand>
        <name>ATP</name>
        <dbReference type="ChEBI" id="CHEBI:30616"/>
    </ligand>
</feature>
<dbReference type="Gene3D" id="3.90.190.20">
    <property type="entry name" value="Mur ligase, C-terminal domain"/>
    <property type="match status" value="1"/>
</dbReference>
<name>A0A432Z9S4_9GAMM</name>
<keyword evidence="7 8" id="KW-0961">Cell wall biogenesis/degradation</keyword>
<comment type="subcellular location">
    <subcellularLocation>
        <location evidence="1 7 8">Cytoplasm</location>
    </subcellularLocation>
</comment>
<dbReference type="SUPFAM" id="SSF51984">
    <property type="entry name" value="MurCD N-terminal domain"/>
    <property type="match status" value="1"/>
</dbReference>
<dbReference type="STRING" id="1122124.GCA_000423165_00412"/>
<evidence type="ECO:0000256" key="2">
    <source>
        <dbReference type="ARBA" id="ARBA00004752"/>
    </source>
</evidence>
<dbReference type="Gene3D" id="3.40.50.720">
    <property type="entry name" value="NAD(P)-binding Rossmann-like Domain"/>
    <property type="match status" value="1"/>
</dbReference>
<evidence type="ECO:0000256" key="8">
    <source>
        <dbReference type="RuleBase" id="RU003664"/>
    </source>
</evidence>
<comment type="pathway">
    <text evidence="2 7 8">Cell wall biogenesis; peptidoglycan biosynthesis.</text>
</comment>
<dbReference type="GO" id="GO:0009252">
    <property type="term" value="P:peptidoglycan biosynthetic process"/>
    <property type="evidence" value="ECO:0007669"/>
    <property type="project" value="UniProtKB-UniRule"/>
</dbReference>
<dbReference type="SUPFAM" id="SSF53623">
    <property type="entry name" value="MurD-like peptide ligases, catalytic domain"/>
    <property type="match status" value="1"/>
</dbReference>
<keyword evidence="7 8" id="KW-0133">Cell shape</keyword>
<dbReference type="InterPro" id="IPR004101">
    <property type="entry name" value="Mur_ligase_C"/>
</dbReference>
<proteinExistence type="inferred from homology"/>
<dbReference type="InterPro" id="IPR005762">
    <property type="entry name" value="MurD"/>
</dbReference>
<sequence>MSYLAALHTYETIGVVGLGQSGLSCVRFLLQQGITPRVFDTREAPPQAEQLKHLDATLTLTTGPLDIAELLTCDVLIVGPGLDLRLPALQMAADAGIPLVGDADVFAQFAQAPVLGITGSNGKSTVTQLTGELLSAAGLNVAVGGNIGVPMLDVLADDVDVYVLELSSFQLDLMHDLHLHAATLLNISDDHLDRYNGADAYAVSKHRIYQQVDYAIWNRDQRSTAPLHVPVAQQLSFGTDAAATTPGQFGISAFPDPQICHGATPIVAVDDLPLAGLHNVLNVQAALALVSTLNVALNDLVPALKSFHGLPHRCELVAEQGGVRWVNDSKATNIGAAEAAIYGLRPLVEGKLILIAGGDGKGADFATFRDALAQVDALIVLGRDGNRIAAFHPHAQRAVDLNEAVRLAAAETVPGSTVLLAPACASLDMFNSYQHRGDVFKAAVVEQLAEVMHD</sequence>
<dbReference type="Pfam" id="PF02875">
    <property type="entry name" value="Mur_ligase_C"/>
    <property type="match status" value="1"/>
</dbReference>
<evidence type="ECO:0000256" key="3">
    <source>
        <dbReference type="ARBA" id="ARBA00022490"/>
    </source>
</evidence>
<dbReference type="SUPFAM" id="SSF53244">
    <property type="entry name" value="MurD-like peptide ligases, peptide-binding domain"/>
    <property type="match status" value="1"/>
</dbReference>
<dbReference type="EC" id="6.3.2.9" evidence="7 8"/>
<evidence type="ECO:0000256" key="6">
    <source>
        <dbReference type="ARBA" id="ARBA00022840"/>
    </source>
</evidence>
<dbReference type="PANTHER" id="PTHR43692:SF1">
    <property type="entry name" value="UDP-N-ACETYLMURAMOYLALANINE--D-GLUTAMATE LIGASE"/>
    <property type="match status" value="1"/>
</dbReference>
<dbReference type="PANTHER" id="PTHR43692">
    <property type="entry name" value="UDP-N-ACETYLMURAMOYLALANINE--D-GLUTAMATE LIGASE"/>
    <property type="match status" value="1"/>
</dbReference>
<dbReference type="RefSeq" id="WP_026861475.1">
    <property type="nucleotide sequence ID" value="NZ_PIQE01000001.1"/>
</dbReference>